<organism evidence="1 2">
    <name type="scientific">Lentinula aciculospora</name>
    <dbReference type="NCBI Taxonomy" id="153920"/>
    <lineage>
        <taxon>Eukaryota</taxon>
        <taxon>Fungi</taxon>
        <taxon>Dikarya</taxon>
        <taxon>Basidiomycota</taxon>
        <taxon>Agaricomycotina</taxon>
        <taxon>Agaricomycetes</taxon>
        <taxon>Agaricomycetidae</taxon>
        <taxon>Agaricales</taxon>
        <taxon>Marasmiineae</taxon>
        <taxon>Omphalotaceae</taxon>
        <taxon>Lentinula</taxon>
    </lineage>
</organism>
<comment type="caution">
    <text evidence="1">The sequence shown here is derived from an EMBL/GenBank/DDBJ whole genome shotgun (WGS) entry which is preliminary data.</text>
</comment>
<evidence type="ECO:0000313" key="1">
    <source>
        <dbReference type="EMBL" id="KAJ4480837.1"/>
    </source>
</evidence>
<evidence type="ECO:0000313" key="2">
    <source>
        <dbReference type="Proteomes" id="UP001150266"/>
    </source>
</evidence>
<reference evidence="1" key="1">
    <citation type="submission" date="2022-08" db="EMBL/GenBank/DDBJ databases">
        <title>A Global Phylogenomic Analysis of the Shiitake Genus Lentinula.</title>
        <authorList>
            <consortium name="DOE Joint Genome Institute"/>
            <person name="Sierra-Patev S."/>
            <person name="Min B."/>
            <person name="Naranjo-Ortiz M."/>
            <person name="Looney B."/>
            <person name="Konkel Z."/>
            <person name="Slot J.C."/>
            <person name="Sakamoto Y."/>
            <person name="Steenwyk J.L."/>
            <person name="Rokas A."/>
            <person name="Carro J."/>
            <person name="Camarero S."/>
            <person name="Ferreira P."/>
            <person name="Molpeceres G."/>
            <person name="Ruiz-Duenas F.J."/>
            <person name="Serrano A."/>
            <person name="Henrissat B."/>
            <person name="Drula E."/>
            <person name="Hughes K.W."/>
            <person name="Mata J.L."/>
            <person name="Ishikawa N.K."/>
            <person name="Vargas-Isla R."/>
            <person name="Ushijima S."/>
            <person name="Smith C.A."/>
            <person name="Ahrendt S."/>
            <person name="Andreopoulos W."/>
            <person name="He G."/>
            <person name="Labutti K."/>
            <person name="Lipzen A."/>
            <person name="Ng V."/>
            <person name="Riley R."/>
            <person name="Sandor L."/>
            <person name="Barry K."/>
            <person name="Martinez A.T."/>
            <person name="Xiao Y."/>
            <person name="Gibbons J.G."/>
            <person name="Terashima K."/>
            <person name="Grigoriev I.V."/>
            <person name="Hibbett D.S."/>
        </authorList>
    </citation>
    <scope>NUCLEOTIDE SEQUENCE</scope>
    <source>
        <strain evidence="1">JLM2183</strain>
    </source>
</reference>
<dbReference type="Proteomes" id="UP001150266">
    <property type="component" value="Unassembled WGS sequence"/>
</dbReference>
<sequence length="132" mass="15252">WTYIADALIAKHISQAFENIDEMSKINVFLQSWTTSKKDLPKDLQNIIAIAQKHSLRLEGLAFSREIQHQMLIWLHSKMTGMSGKHNHKLAKCLQQNHNVRSIGDVEILSKMNRTNRHTNRQNCRCTACTDI</sequence>
<accession>A0A9W9AEF6</accession>
<feature type="non-terminal residue" evidence="1">
    <location>
        <position position="1"/>
    </location>
</feature>
<protein>
    <submittedName>
        <fullName evidence="1">Uncharacterized protein</fullName>
    </submittedName>
</protein>
<dbReference type="OrthoDB" id="3062525at2759"/>
<dbReference type="AlphaFoldDB" id="A0A9W9AEF6"/>
<dbReference type="EMBL" id="JAOTPV010000006">
    <property type="protein sequence ID" value="KAJ4480837.1"/>
    <property type="molecule type" value="Genomic_DNA"/>
</dbReference>
<keyword evidence="2" id="KW-1185">Reference proteome</keyword>
<proteinExistence type="predicted"/>
<name>A0A9W9AEF6_9AGAR</name>
<gene>
    <name evidence="1" type="ORF">J3R30DRAFT_3287873</name>
</gene>